<gene>
    <name evidence="2" type="ORF">sL5_11220</name>
</gene>
<evidence type="ECO:0000313" key="3">
    <source>
        <dbReference type="Proteomes" id="UP000637906"/>
    </source>
</evidence>
<proteinExistence type="predicted"/>
<dbReference type="Proteomes" id="UP000637906">
    <property type="component" value="Unassembled WGS sequence"/>
</dbReference>
<sequence>MTDIERNFTDSRSYKKMGDEISNYKHEDVESQRI</sequence>
<organism evidence="2 3">
    <name type="scientific">Candidatus Mesenet longicola</name>
    <dbReference type="NCBI Taxonomy" id="1892558"/>
    <lineage>
        <taxon>Bacteria</taxon>
        <taxon>Pseudomonadati</taxon>
        <taxon>Pseudomonadota</taxon>
        <taxon>Alphaproteobacteria</taxon>
        <taxon>Rickettsiales</taxon>
        <taxon>Anaplasmataceae</taxon>
        <taxon>Candidatus Mesenet</taxon>
    </lineage>
</organism>
<name>A0A8J3HQB6_9RICK</name>
<accession>A0A8J3HQB6</accession>
<keyword evidence="3" id="KW-1185">Reference proteome</keyword>
<evidence type="ECO:0000313" key="2">
    <source>
        <dbReference type="EMBL" id="GHM60129.1"/>
    </source>
</evidence>
<feature type="region of interest" description="Disordered" evidence="1">
    <location>
        <begin position="1"/>
        <end position="34"/>
    </location>
</feature>
<reference evidence="2 3" key="1">
    <citation type="journal article" date="2021" name="Microb. Ecol.">
        <title>Candidatus Mesenet longicola: Novel Endosymbionts of Brontispa longissima that Induce Cytoplasmic Incompatibility.</title>
        <authorList>
            <person name="Takano S."/>
            <person name="Gotoh Y."/>
            <person name="Hayashi T."/>
        </authorList>
    </citation>
    <scope>NUCLEOTIDE SEQUENCE [LARGE SCALE GENOMIC DNA]</scope>
    <source>
        <strain evidence="2">L5</strain>
    </source>
</reference>
<protein>
    <submittedName>
        <fullName evidence="2">Uncharacterized protein</fullName>
    </submittedName>
</protein>
<comment type="caution">
    <text evidence="2">The sequence shown here is derived from an EMBL/GenBank/DDBJ whole genome shotgun (WGS) entry which is preliminary data.</text>
</comment>
<dbReference type="EMBL" id="BNGU01000089">
    <property type="protein sequence ID" value="GHM60129.1"/>
    <property type="molecule type" value="Genomic_DNA"/>
</dbReference>
<evidence type="ECO:0000256" key="1">
    <source>
        <dbReference type="SAM" id="MobiDB-lite"/>
    </source>
</evidence>
<dbReference type="AlphaFoldDB" id="A0A8J3HQB6"/>